<dbReference type="RefSeq" id="XP_051064637.1">
    <property type="nucleotide sequence ID" value="XM_051217263.1"/>
</dbReference>
<dbReference type="EMBL" id="AMPZ03000007">
    <property type="protein sequence ID" value="KAH9580207.1"/>
    <property type="molecule type" value="Genomic_DNA"/>
</dbReference>
<reference evidence="2" key="3">
    <citation type="submission" date="2021-06" db="EMBL/GenBank/DDBJ databases">
        <title>Chromosome-level genome assembly for S. haematobium.</title>
        <authorList>
            <person name="Stroehlein A.J."/>
        </authorList>
    </citation>
    <scope>NUCLEOTIDE SEQUENCE</scope>
</reference>
<reference evidence="2" key="2">
    <citation type="journal article" date="2019" name="Gigascience">
        <title>High-quality Schistosoma haematobium genome achieved by single-molecule and long-range sequencing.</title>
        <authorList>
            <person name="Stroehlein A.J."/>
            <person name="Korhonen P.K."/>
            <person name="Chong T.M."/>
            <person name="Lim Y.L."/>
            <person name="Chan K.G."/>
            <person name="Webster B."/>
            <person name="Rollinson D."/>
            <person name="Brindley P.J."/>
            <person name="Gasser R.B."/>
            <person name="Young N.D."/>
        </authorList>
    </citation>
    <scope>NUCLEOTIDE SEQUENCE</scope>
</reference>
<reference evidence="2" key="1">
    <citation type="journal article" date="2012" name="Nat. Genet.">
        <title>Whole-genome sequence of Schistosoma haematobium.</title>
        <authorList>
            <person name="Young N.D."/>
            <person name="Jex A.R."/>
            <person name="Li B."/>
            <person name="Liu S."/>
            <person name="Yang L."/>
            <person name="Xiong Z."/>
            <person name="Li Y."/>
            <person name="Cantacessi C."/>
            <person name="Hall R.S."/>
            <person name="Xu X."/>
            <person name="Chen F."/>
            <person name="Wu X."/>
            <person name="Zerlotini A."/>
            <person name="Oliveira G."/>
            <person name="Hofmann A."/>
            <person name="Zhang G."/>
            <person name="Fang X."/>
            <person name="Kang Y."/>
            <person name="Campbell B.E."/>
            <person name="Loukas A."/>
            <person name="Ranganathan S."/>
            <person name="Rollinson D."/>
            <person name="Rinaldi G."/>
            <person name="Brindley P.J."/>
            <person name="Yang H."/>
            <person name="Wang J."/>
            <person name="Wang J."/>
            <person name="Gasser R.B."/>
        </authorList>
    </citation>
    <scope>NUCLEOTIDE SEQUENCE</scope>
</reference>
<accession>A0A922II49</accession>
<protein>
    <submittedName>
        <fullName evidence="2">Uncharacterized protein</fullName>
    </submittedName>
</protein>
<sequence>MATVANQPDCEVDKTSLVVLFSPIFFLDRSTTIPISLANPLPIHVLNLCVKLARDELKTNLSVTKLFQVPSLFLHDCTRTLILHQKGFVENLEFFTDLNHESVEARPSIDGNNACCTTPSERRYLIH</sequence>
<evidence type="ECO:0000313" key="1">
    <source>
        <dbReference type="EMBL" id="KAH9580207.1"/>
    </source>
</evidence>
<proteinExistence type="predicted"/>
<gene>
    <name evidence="1" type="ORF">MS3_00008920</name>
    <name evidence="2" type="ORF">MS3_00008921</name>
</gene>
<evidence type="ECO:0000313" key="2">
    <source>
        <dbReference type="EMBL" id="KAH9580209.1"/>
    </source>
</evidence>
<dbReference type="AlphaFoldDB" id="A0A922II49"/>
<organism evidence="2 3">
    <name type="scientific">Schistosoma haematobium</name>
    <name type="common">Blood fluke</name>
    <dbReference type="NCBI Taxonomy" id="6185"/>
    <lineage>
        <taxon>Eukaryota</taxon>
        <taxon>Metazoa</taxon>
        <taxon>Spiralia</taxon>
        <taxon>Lophotrochozoa</taxon>
        <taxon>Platyhelminthes</taxon>
        <taxon>Trematoda</taxon>
        <taxon>Digenea</taxon>
        <taxon>Strigeidida</taxon>
        <taxon>Schistosomatoidea</taxon>
        <taxon>Schistosomatidae</taxon>
        <taxon>Schistosoma</taxon>
    </lineage>
</organism>
<keyword evidence="3" id="KW-1185">Reference proteome</keyword>
<dbReference type="EMBL" id="AMPZ03000007">
    <property type="protein sequence ID" value="KAH9580209.1"/>
    <property type="molecule type" value="Genomic_DNA"/>
</dbReference>
<comment type="caution">
    <text evidence="2">The sequence shown here is derived from an EMBL/GenBank/DDBJ whole genome shotgun (WGS) entry which is preliminary data.</text>
</comment>
<dbReference type="Proteomes" id="UP000471633">
    <property type="component" value="Unassembled WGS sequence"/>
</dbReference>
<dbReference type="KEGG" id="shx:MS3_00008920"/>
<dbReference type="CTD" id="24597273"/>
<name>A0A922II49_SCHHA</name>
<evidence type="ECO:0000313" key="3">
    <source>
        <dbReference type="Proteomes" id="UP000471633"/>
    </source>
</evidence>
<reference evidence="2" key="4">
    <citation type="journal article" date="2022" name="PLoS Pathog.">
        <title>Chromosome-level genome of Schistosoma haematobium underpins genome-wide explorations of molecular variation.</title>
        <authorList>
            <person name="Stroehlein A.J."/>
            <person name="Korhonen P.K."/>
            <person name="Lee V.V."/>
            <person name="Ralph S.A."/>
            <person name="Mentink-Kane M."/>
            <person name="You H."/>
            <person name="McManus D.P."/>
            <person name="Tchuente L.T."/>
            <person name="Stothard J.R."/>
            <person name="Kaur P."/>
            <person name="Dudchenko O."/>
            <person name="Aiden E.L."/>
            <person name="Yang B."/>
            <person name="Yang H."/>
            <person name="Emery A.M."/>
            <person name="Webster B.L."/>
            <person name="Brindley P.J."/>
            <person name="Rollinson D."/>
            <person name="Chang B.C.H."/>
            <person name="Gasser R.B."/>
            <person name="Young N.D."/>
        </authorList>
    </citation>
    <scope>NUCLEOTIDE SEQUENCE</scope>
</reference>
<dbReference type="GeneID" id="24597273"/>